<keyword evidence="5" id="KW-1185">Reference proteome</keyword>
<evidence type="ECO:0000313" key="5">
    <source>
        <dbReference type="Proteomes" id="UP000008743"/>
    </source>
</evidence>
<dbReference type="GO" id="GO:0016779">
    <property type="term" value="F:nucleotidyltransferase activity"/>
    <property type="evidence" value="ECO:0007669"/>
    <property type="project" value="UniProtKB-KW"/>
</dbReference>
<dbReference type="InterPro" id="IPR018357">
    <property type="entry name" value="Hexapep_transf_CS"/>
</dbReference>
<dbReference type="RefSeq" id="XP_004342795.1">
    <property type="nucleotide sequence ID" value="XM_004342746.1"/>
</dbReference>
<proteinExistence type="inferred from homology"/>
<dbReference type="Pfam" id="PF25087">
    <property type="entry name" value="GMPPB_C"/>
    <property type="match status" value="1"/>
</dbReference>
<dbReference type="InterPro" id="IPR029044">
    <property type="entry name" value="Nucleotide-diphossugar_trans"/>
</dbReference>
<comment type="similarity">
    <text evidence="1">Belongs to the transferase hexapeptide repeat family.</text>
</comment>
<gene>
    <name evidence="4" type="ORF">CAOG_008194</name>
</gene>
<dbReference type="Gene3D" id="2.160.10.10">
    <property type="entry name" value="Hexapeptide repeat proteins"/>
    <property type="match status" value="1"/>
</dbReference>
<dbReference type="Gene3D" id="3.90.550.10">
    <property type="entry name" value="Spore Coat Polysaccharide Biosynthesis Protein SpsA, Chain A"/>
    <property type="match status" value="1"/>
</dbReference>
<dbReference type="OrthoDB" id="285674at2759"/>
<accession>A0A0D2W1K4</accession>
<dbReference type="InterPro" id="IPR056729">
    <property type="entry name" value="GMPPB_C"/>
</dbReference>
<dbReference type="AlphaFoldDB" id="A0A0D2W1K4"/>
<dbReference type="CDD" id="cd06428">
    <property type="entry name" value="M1P_guanylylT_A_like_N"/>
    <property type="match status" value="1"/>
</dbReference>
<protein>
    <submittedName>
        <fullName evidence="4">Mannose-1-phosphate guanylyltransferase</fullName>
    </submittedName>
</protein>
<dbReference type="SUPFAM" id="SSF53448">
    <property type="entry name" value="Nucleotide-diphospho-sugar transferases"/>
    <property type="match status" value="1"/>
</dbReference>
<dbReference type="InterPro" id="IPR050486">
    <property type="entry name" value="Mannose-1P_guanyltransferase"/>
</dbReference>
<name>A0A0D2W1K4_CAPO3</name>
<evidence type="ECO:0000259" key="3">
    <source>
        <dbReference type="Pfam" id="PF25087"/>
    </source>
</evidence>
<evidence type="ECO:0000256" key="1">
    <source>
        <dbReference type="ARBA" id="ARBA00007274"/>
    </source>
</evidence>
<dbReference type="PANTHER" id="PTHR22572">
    <property type="entry name" value="SUGAR-1-PHOSPHATE GUANYL TRANSFERASE"/>
    <property type="match status" value="1"/>
</dbReference>
<dbReference type="STRING" id="595528.A0A0D2W1K4"/>
<feature type="domain" description="Nucleotidyl transferase" evidence="2">
    <location>
        <begin position="4"/>
        <end position="197"/>
    </location>
</feature>
<organism evidence="4 5">
    <name type="scientific">Capsaspora owczarzaki (strain ATCC 30864)</name>
    <dbReference type="NCBI Taxonomy" id="595528"/>
    <lineage>
        <taxon>Eukaryota</taxon>
        <taxon>Filasterea</taxon>
        <taxon>Capsaspora</taxon>
    </lineage>
</organism>
<dbReference type="FunCoup" id="A0A0D2W1K4">
    <property type="interactions" value="332"/>
</dbReference>
<sequence>MLAKAIILIGGPQKGTRFRPLSMELAKPLFPLAGVPMLQHHIDACKKVPNIRQIFLMGFYDESEFATFMTQCISPDEGIQISYLRETQALGTGGGLMRYRDIILEGQPDILFVLHGDVCSSFPLNDMLAEHQKRAVTDHFTLMATQVERERAHLYGCVVENPETGEVLHYAEKPQTFVSDLISCGVFIFTPKLFDHINALSGPPALDLDCVDDEEADPRNSHNVSLERDVLVQLSGSGKLFVYKTLDFWTAVKTSGSALHANRCYLSFVRKSNPERLVAAKPAGSGFPTIVGDVIIDPTATVDPTCKLGPNVTIGPGAKIGAGVRIVDSIVLDQVEVKPHACIIHAVIGWQSIVGAWSRVEGVPGLPGTGNQYVNGQKNNGVTILGKGVEVAAEIIVRNCIVLPHKSLTSNQRNEILL</sequence>
<evidence type="ECO:0000313" key="4">
    <source>
        <dbReference type="EMBL" id="KJE98192.1"/>
    </source>
</evidence>
<dbReference type="PROSITE" id="PS00101">
    <property type="entry name" value="HEXAPEP_TRANSFERASES"/>
    <property type="match status" value="1"/>
</dbReference>
<dbReference type="Proteomes" id="UP000008743">
    <property type="component" value="Unassembled WGS sequence"/>
</dbReference>
<dbReference type="eggNOG" id="KOG1460">
    <property type="taxonomic scope" value="Eukaryota"/>
</dbReference>
<keyword evidence="4" id="KW-0548">Nucleotidyltransferase</keyword>
<dbReference type="OMA" id="MPVPNWW"/>
<keyword evidence="4" id="KW-0808">Transferase</keyword>
<dbReference type="InParanoid" id="A0A0D2W1K4"/>
<dbReference type="PhylomeDB" id="A0A0D2W1K4"/>
<reference evidence="5" key="1">
    <citation type="submission" date="2011-02" db="EMBL/GenBank/DDBJ databases">
        <title>The Genome Sequence of Capsaspora owczarzaki ATCC 30864.</title>
        <authorList>
            <person name="Russ C."/>
            <person name="Cuomo C."/>
            <person name="Burger G."/>
            <person name="Gray M.W."/>
            <person name="Holland P.W.H."/>
            <person name="King N."/>
            <person name="Lang F.B.F."/>
            <person name="Roger A.J."/>
            <person name="Ruiz-Trillo I."/>
            <person name="Young S.K."/>
            <person name="Zeng Q."/>
            <person name="Gargeya S."/>
            <person name="Alvarado L."/>
            <person name="Berlin A."/>
            <person name="Chapman S.B."/>
            <person name="Chen Z."/>
            <person name="Freedman E."/>
            <person name="Gellesch M."/>
            <person name="Goldberg J."/>
            <person name="Griggs A."/>
            <person name="Gujja S."/>
            <person name="Heilman E."/>
            <person name="Heiman D."/>
            <person name="Howarth C."/>
            <person name="Mehta T."/>
            <person name="Neiman D."/>
            <person name="Pearson M."/>
            <person name="Roberts A."/>
            <person name="Saif S."/>
            <person name="Shea T."/>
            <person name="Shenoy N."/>
            <person name="Sisk P."/>
            <person name="Stolte C."/>
            <person name="Sykes S."/>
            <person name="White J."/>
            <person name="Yandava C."/>
            <person name="Haas B."/>
            <person name="Nusbaum C."/>
            <person name="Birren B."/>
        </authorList>
    </citation>
    <scope>NUCLEOTIDE SEQUENCE</scope>
    <source>
        <strain evidence="5">ATCC 30864</strain>
    </source>
</reference>
<dbReference type="InterPro" id="IPR005835">
    <property type="entry name" value="NTP_transferase_dom"/>
</dbReference>
<dbReference type="Pfam" id="PF00483">
    <property type="entry name" value="NTP_transferase"/>
    <property type="match status" value="1"/>
</dbReference>
<evidence type="ECO:0000259" key="2">
    <source>
        <dbReference type="Pfam" id="PF00483"/>
    </source>
</evidence>
<dbReference type="EMBL" id="KE346376">
    <property type="protein sequence ID" value="KJE98192.1"/>
    <property type="molecule type" value="Genomic_DNA"/>
</dbReference>
<feature type="domain" description="Mannose-1-phosphate guanyltransferase C-terminal" evidence="3">
    <location>
        <begin position="290"/>
        <end position="416"/>
    </location>
</feature>